<evidence type="ECO:0000256" key="2">
    <source>
        <dbReference type="PROSITE-ProRule" id="PRU00626"/>
    </source>
</evidence>
<reference evidence="6" key="1">
    <citation type="submission" date="2020-06" db="EMBL/GenBank/DDBJ databases">
        <title>WGS assembly of Ceratodon purpureus strain R40.</title>
        <authorList>
            <person name="Carey S.B."/>
            <person name="Jenkins J."/>
            <person name="Shu S."/>
            <person name="Lovell J.T."/>
            <person name="Sreedasyam A."/>
            <person name="Maumus F."/>
            <person name="Tiley G.P."/>
            <person name="Fernandez-Pozo N."/>
            <person name="Barry K."/>
            <person name="Chen C."/>
            <person name="Wang M."/>
            <person name="Lipzen A."/>
            <person name="Daum C."/>
            <person name="Saski C.A."/>
            <person name="Payton A.C."/>
            <person name="Mcbreen J.C."/>
            <person name="Conrad R.E."/>
            <person name="Kollar L.M."/>
            <person name="Olsson S."/>
            <person name="Huttunen S."/>
            <person name="Landis J.B."/>
            <person name="Wickett N.J."/>
            <person name="Johnson M.G."/>
            <person name="Rensing S.A."/>
            <person name="Grimwood J."/>
            <person name="Schmutz J."/>
            <person name="Mcdaniel S.F."/>
        </authorList>
    </citation>
    <scope>NUCLEOTIDE SEQUENCE</scope>
    <source>
        <strain evidence="6">R40</strain>
    </source>
</reference>
<dbReference type="PANTHER" id="PTHR31426:SF2">
    <property type="entry name" value="OS01G0958400 PROTEIN"/>
    <property type="match status" value="1"/>
</dbReference>
<feature type="coiled-coil region" evidence="3">
    <location>
        <begin position="334"/>
        <end position="368"/>
    </location>
</feature>
<dbReference type="Gene3D" id="3.30.110.60">
    <property type="entry name" value="YhbY-like"/>
    <property type="match status" value="1"/>
</dbReference>
<dbReference type="GO" id="GO:0003723">
    <property type="term" value="F:RNA binding"/>
    <property type="evidence" value="ECO:0007669"/>
    <property type="project" value="UniProtKB-UniRule"/>
</dbReference>
<proteinExistence type="predicted"/>
<dbReference type="SUPFAM" id="SSF75471">
    <property type="entry name" value="YhbY-like"/>
    <property type="match status" value="1"/>
</dbReference>
<sequence>MAGPSPTRSLSTSLYSSARYISRALQTRIEPSASRLTASSSSAECDHGERDLSSSSPWESAAAAALVSNEDVLRQRCLLQSRTGTGYMLPRMLLLQSRGYFRQYSGIAFENSRCTELAWSRRGFLRPSPSVSPFVSGGIRFKTRYNKAEQAAKRASKKKKAKAVRLKLRQIRLAKKLRKASMTPEQALLWRIGKCKKKIKLHEEQLKKFELPPLPEPDPDPEILTPEQLHALKKLGYKNKNYVPVGRRGIYGGTIQNMHMHWKKHETVRIDCDNFPKEKIKDMGETLERLSGGTVIDIHQATTIIMWRGRNYKRPKVDIPIMFKNFNKRKALLKSKHEQSIGSLNDQIRKWEKELRAVREDMAREAAERARWLEENPGMEHPDPPAPVATDQSDYDSDEVSDLSDDDDITSMEDLGPEYDSDSDYEYPDSDEDLPNGSVSSDHDRKHSDTSSDMDSSDEWERNVYASGDETESDDDTPTRATLGSLNAARRKS</sequence>
<dbReference type="PROSITE" id="PS51295">
    <property type="entry name" value="CRM"/>
    <property type="match status" value="1"/>
</dbReference>
<evidence type="ECO:0000256" key="3">
    <source>
        <dbReference type="SAM" id="Coils"/>
    </source>
</evidence>
<evidence type="ECO:0000259" key="5">
    <source>
        <dbReference type="PROSITE" id="PS51295"/>
    </source>
</evidence>
<dbReference type="Proteomes" id="UP000822688">
    <property type="component" value="Chromosome 1"/>
</dbReference>
<feature type="compositionally biased region" description="Basic and acidic residues" evidence="4">
    <location>
        <begin position="441"/>
        <end position="450"/>
    </location>
</feature>
<dbReference type="EMBL" id="CM026421">
    <property type="protein sequence ID" value="KAG0593403.1"/>
    <property type="molecule type" value="Genomic_DNA"/>
</dbReference>
<name>A0A8T0JEJ2_CERPU</name>
<keyword evidence="7" id="KW-1185">Reference proteome</keyword>
<dbReference type="InterPro" id="IPR001890">
    <property type="entry name" value="RNA-binding_CRM"/>
</dbReference>
<evidence type="ECO:0000313" key="6">
    <source>
        <dbReference type="EMBL" id="KAG0593403.1"/>
    </source>
</evidence>
<evidence type="ECO:0000313" key="7">
    <source>
        <dbReference type="Proteomes" id="UP000822688"/>
    </source>
</evidence>
<comment type="caution">
    <text evidence="6">The sequence shown here is derived from an EMBL/GenBank/DDBJ whole genome shotgun (WGS) entry which is preliminary data.</text>
</comment>
<dbReference type="AlphaFoldDB" id="A0A8T0JEJ2"/>
<feature type="region of interest" description="Disordered" evidence="4">
    <location>
        <begin position="32"/>
        <end position="56"/>
    </location>
</feature>
<organism evidence="6 7">
    <name type="scientific">Ceratodon purpureus</name>
    <name type="common">Fire moss</name>
    <name type="synonym">Dicranum purpureum</name>
    <dbReference type="NCBI Taxonomy" id="3225"/>
    <lineage>
        <taxon>Eukaryota</taxon>
        <taxon>Viridiplantae</taxon>
        <taxon>Streptophyta</taxon>
        <taxon>Embryophyta</taxon>
        <taxon>Bryophyta</taxon>
        <taxon>Bryophytina</taxon>
        <taxon>Bryopsida</taxon>
        <taxon>Dicranidae</taxon>
        <taxon>Pseudoditrichales</taxon>
        <taxon>Ditrichaceae</taxon>
        <taxon>Ceratodon</taxon>
    </lineage>
</organism>
<evidence type="ECO:0000256" key="1">
    <source>
        <dbReference type="ARBA" id="ARBA00022884"/>
    </source>
</evidence>
<feature type="domain" description="CRM" evidence="5">
    <location>
        <begin position="222"/>
        <end position="319"/>
    </location>
</feature>
<protein>
    <recommendedName>
        <fullName evidence="5">CRM domain-containing protein</fullName>
    </recommendedName>
</protein>
<keyword evidence="1 2" id="KW-0694">RNA-binding</keyword>
<dbReference type="InterPro" id="IPR040286">
    <property type="entry name" value="At3g25440-like"/>
</dbReference>
<feature type="region of interest" description="Disordered" evidence="4">
    <location>
        <begin position="373"/>
        <end position="493"/>
    </location>
</feature>
<evidence type="ECO:0000256" key="4">
    <source>
        <dbReference type="SAM" id="MobiDB-lite"/>
    </source>
</evidence>
<gene>
    <name evidence="6" type="ORF">KC19_1G327200</name>
</gene>
<dbReference type="SMART" id="SM01103">
    <property type="entry name" value="CRS1_YhbY"/>
    <property type="match status" value="1"/>
</dbReference>
<dbReference type="InterPro" id="IPR035920">
    <property type="entry name" value="YhbY-like_sf"/>
</dbReference>
<feature type="compositionally biased region" description="Acidic residues" evidence="4">
    <location>
        <begin position="393"/>
        <end position="434"/>
    </location>
</feature>
<keyword evidence="3" id="KW-0175">Coiled coil</keyword>
<feature type="compositionally biased region" description="Basic and acidic residues" evidence="4">
    <location>
        <begin position="373"/>
        <end position="383"/>
    </location>
</feature>
<dbReference type="Pfam" id="PF01985">
    <property type="entry name" value="CRS1_YhbY"/>
    <property type="match status" value="1"/>
</dbReference>
<dbReference type="PANTHER" id="PTHR31426">
    <property type="entry name" value="GROUP II INTRON SPLICING FACTOR CRS1-LIKE"/>
    <property type="match status" value="1"/>
</dbReference>
<accession>A0A8T0JEJ2</accession>
<feature type="compositionally biased region" description="Low complexity" evidence="4">
    <location>
        <begin position="32"/>
        <end position="43"/>
    </location>
</feature>